<protein>
    <submittedName>
        <fullName evidence="2">SETD3 protein</fullName>
    </submittedName>
</protein>
<name>A0A812QTR1_9DINO</name>
<evidence type="ECO:0000256" key="1">
    <source>
        <dbReference type="SAM" id="MobiDB-lite"/>
    </source>
</evidence>
<sequence length="376" mass="41263">MMDYDVPLSSVHFPEENDRKVVAEDWKQIAARSKALGKRAPTDTHGSQVPTPAKQVAPSKSKSFSLWRSAKDSKTSAASAQISAEKVDGGEKQSGEALGGMGFSELVTMNAGIINANLPLIKILLQLFETLLAPAVNGDEGSLDCACDVAALRIFREISGPILLKDFQTCLLASARALLPDGWDSKHESAWIAVWTCIADRLEQSLPLPGKYAKPVQSFVSGLSTEQRQKLGKRSFERLFREHEQVSHHFNQSWMRLAFIVSKTLDMTVRLFHEPAQMYDELTQLGLKHIMYQADSQFFQPWVAAVVAEIQLICHDEKVHDGMNFALCVVGGVIGQALEAGATPILKAIVTDDVKALKKALAQTPRSQRAEAVLRG</sequence>
<accession>A0A812QTR1</accession>
<feature type="region of interest" description="Disordered" evidence="1">
    <location>
        <begin position="33"/>
        <end position="64"/>
    </location>
</feature>
<organism evidence="2 3">
    <name type="scientific">Symbiodinium natans</name>
    <dbReference type="NCBI Taxonomy" id="878477"/>
    <lineage>
        <taxon>Eukaryota</taxon>
        <taxon>Sar</taxon>
        <taxon>Alveolata</taxon>
        <taxon>Dinophyceae</taxon>
        <taxon>Suessiales</taxon>
        <taxon>Symbiodiniaceae</taxon>
        <taxon>Symbiodinium</taxon>
    </lineage>
</organism>
<keyword evidence="3" id="KW-1185">Reference proteome</keyword>
<dbReference type="Proteomes" id="UP000604046">
    <property type="component" value="Unassembled WGS sequence"/>
</dbReference>
<dbReference type="EMBL" id="CAJNDS010002268">
    <property type="protein sequence ID" value="CAE7403204.1"/>
    <property type="molecule type" value="Genomic_DNA"/>
</dbReference>
<dbReference type="GO" id="GO:0019825">
    <property type="term" value="F:oxygen binding"/>
    <property type="evidence" value="ECO:0007669"/>
    <property type="project" value="InterPro"/>
</dbReference>
<comment type="caution">
    <text evidence="2">The sequence shown here is derived from an EMBL/GenBank/DDBJ whole genome shotgun (WGS) entry which is preliminary data.</text>
</comment>
<dbReference type="GO" id="GO:0020037">
    <property type="term" value="F:heme binding"/>
    <property type="evidence" value="ECO:0007669"/>
    <property type="project" value="InterPro"/>
</dbReference>
<reference evidence="2" key="1">
    <citation type="submission" date="2021-02" db="EMBL/GenBank/DDBJ databases">
        <authorList>
            <person name="Dougan E. K."/>
            <person name="Rhodes N."/>
            <person name="Thang M."/>
            <person name="Chan C."/>
        </authorList>
    </citation>
    <scope>NUCLEOTIDE SEQUENCE</scope>
</reference>
<gene>
    <name evidence="2" type="primary">SETD3</name>
    <name evidence="2" type="ORF">SNAT2548_LOCUS21941</name>
</gene>
<dbReference type="AlphaFoldDB" id="A0A812QTR1"/>
<evidence type="ECO:0000313" key="2">
    <source>
        <dbReference type="EMBL" id="CAE7403204.1"/>
    </source>
</evidence>
<proteinExistence type="predicted"/>
<dbReference type="Gene3D" id="1.10.490.10">
    <property type="entry name" value="Globins"/>
    <property type="match status" value="1"/>
</dbReference>
<dbReference type="InterPro" id="IPR009050">
    <property type="entry name" value="Globin-like_sf"/>
</dbReference>
<dbReference type="InterPro" id="IPR012292">
    <property type="entry name" value="Globin/Proto"/>
</dbReference>
<dbReference type="OrthoDB" id="434546at2759"/>
<dbReference type="SUPFAM" id="SSF46458">
    <property type="entry name" value="Globin-like"/>
    <property type="match status" value="1"/>
</dbReference>
<evidence type="ECO:0000313" key="3">
    <source>
        <dbReference type="Proteomes" id="UP000604046"/>
    </source>
</evidence>